<dbReference type="EMBL" id="SPKJ01000040">
    <property type="protein sequence ID" value="MYZ48526.1"/>
    <property type="molecule type" value="Genomic_DNA"/>
</dbReference>
<accession>A0A964T4U2</accession>
<proteinExistence type="predicted"/>
<dbReference type="AlphaFoldDB" id="A0A964T4U2"/>
<dbReference type="RefSeq" id="WP_161140875.1">
    <property type="nucleotide sequence ID" value="NZ_SPKJ01000040.1"/>
</dbReference>
<evidence type="ECO:0000313" key="1">
    <source>
        <dbReference type="EMBL" id="MYZ48526.1"/>
    </source>
</evidence>
<dbReference type="Proteomes" id="UP000773614">
    <property type="component" value="Unassembled WGS sequence"/>
</dbReference>
<sequence>MKGFDFQLLAAGTVLAASVIAWNWGGQGGSAQAGSILPMKQEARHPGVGLTAADVLSPAVVTAAAGKADRLSGCGAETWPNVSSACTGRAVPPARTVTVEYRNAPATSVLVRLPAAAVR</sequence>
<organism evidence="1 2">
    <name type="scientific">Propylenella binzhouense</name>
    <dbReference type="NCBI Taxonomy" id="2555902"/>
    <lineage>
        <taxon>Bacteria</taxon>
        <taxon>Pseudomonadati</taxon>
        <taxon>Pseudomonadota</taxon>
        <taxon>Alphaproteobacteria</taxon>
        <taxon>Hyphomicrobiales</taxon>
        <taxon>Propylenellaceae</taxon>
        <taxon>Propylenella</taxon>
    </lineage>
</organism>
<reference evidence="1" key="1">
    <citation type="submission" date="2019-03" db="EMBL/GenBank/DDBJ databases">
        <title>Afifella sp. nov., isolated from activated sludge.</title>
        <authorList>
            <person name="Li Q."/>
            <person name="Liu Y."/>
        </authorList>
    </citation>
    <scope>NUCLEOTIDE SEQUENCE</scope>
    <source>
        <strain evidence="1">L72</strain>
    </source>
</reference>
<name>A0A964T4U2_9HYPH</name>
<keyword evidence="2" id="KW-1185">Reference proteome</keyword>
<evidence type="ECO:0000313" key="2">
    <source>
        <dbReference type="Proteomes" id="UP000773614"/>
    </source>
</evidence>
<comment type="caution">
    <text evidence="1">The sequence shown here is derived from an EMBL/GenBank/DDBJ whole genome shotgun (WGS) entry which is preliminary data.</text>
</comment>
<dbReference type="OrthoDB" id="7677493at2"/>
<gene>
    <name evidence="1" type="ORF">E4O86_12480</name>
</gene>
<protein>
    <submittedName>
        <fullName evidence="1">Uncharacterized protein</fullName>
    </submittedName>
</protein>